<dbReference type="AlphaFoldDB" id="A0A3R8QHY6"/>
<protein>
    <submittedName>
        <fullName evidence="1">Uncharacterized protein</fullName>
    </submittedName>
</protein>
<accession>A0A3R8QHY6</accession>
<sequence length="250" mass="27696">MHAWGWILLLALVAAAAVGRQLYRYPGGWKFAFASEYGAARRDLDRARSAVSGLERTARKELAGARGAVDAAATAHRRRVRDAEEHLARLSDPGRGGYRAELGALSLYEHVLAVSTDDFSGDLPLHEIAVRSDHTRTAGHLYLIGPDGRQHLVTYATADIAEEHVRKFVIDIHNAIAAAKSFHRDRPAQLRQAKVDLRRAVNDTSAQENARLRLEQVTARQGSDPRIPAARQDLAAAHDRWQELTGHRPY</sequence>
<dbReference type="Proteomes" id="UP000276379">
    <property type="component" value="Unassembled WGS sequence"/>
</dbReference>
<evidence type="ECO:0000313" key="2">
    <source>
        <dbReference type="Proteomes" id="UP000276379"/>
    </source>
</evidence>
<name>A0A3R8QHY6_9ACTN</name>
<dbReference type="RefSeq" id="WP_125213252.1">
    <property type="nucleotide sequence ID" value="NZ_PDES01000005.1"/>
</dbReference>
<proteinExistence type="predicted"/>
<keyword evidence="2" id="KW-1185">Reference proteome</keyword>
<evidence type="ECO:0000313" key="1">
    <source>
        <dbReference type="EMBL" id="RRQ86479.1"/>
    </source>
</evidence>
<comment type="caution">
    <text evidence="1">The sequence shown here is derived from an EMBL/GenBank/DDBJ whole genome shotgun (WGS) entry which is preliminary data.</text>
</comment>
<reference evidence="1 2" key="1">
    <citation type="submission" date="2017-10" db="EMBL/GenBank/DDBJ databases">
        <title>Draft genome of actinobacteria isolated from guarana (Paullinia cupana (Mart.) Ducke.</title>
        <authorList>
            <person name="Siqueira K.A."/>
            <person name="Liotti R.G."/>
            <person name="Mendes T.A."/>
            <person name="Soares M.A."/>
        </authorList>
    </citation>
    <scope>NUCLEOTIDE SEQUENCE [LARGE SCALE GENOMIC DNA]</scope>
    <source>
        <strain evidence="1 2">199</strain>
    </source>
</reference>
<dbReference type="EMBL" id="PDES01000005">
    <property type="protein sequence ID" value="RRQ86479.1"/>
    <property type="molecule type" value="Genomic_DNA"/>
</dbReference>
<gene>
    <name evidence="1" type="ORF">CQW44_11415</name>
</gene>
<organism evidence="1 2">
    <name type="scientific">Streptomyces griseofuscus</name>
    <dbReference type="NCBI Taxonomy" id="146922"/>
    <lineage>
        <taxon>Bacteria</taxon>
        <taxon>Bacillati</taxon>
        <taxon>Actinomycetota</taxon>
        <taxon>Actinomycetes</taxon>
        <taxon>Kitasatosporales</taxon>
        <taxon>Streptomycetaceae</taxon>
        <taxon>Streptomyces</taxon>
    </lineage>
</organism>